<gene>
    <name evidence="2" type="ORF">D9615_006839</name>
</gene>
<feature type="compositionally biased region" description="Polar residues" evidence="1">
    <location>
        <begin position="222"/>
        <end position="232"/>
    </location>
</feature>
<feature type="region of interest" description="Disordered" evidence="1">
    <location>
        <begin position="47"/>
        <end position="75"/>
    </location>
</feature>
<proteinExistence type="predicted"/>
<organism evidence="2 3">
    <name type="scientific">Tricholomella constricta</name>
    <dbReference type="NCBI Taxonomy" id="117010"/>
    <lineage>
        <taxon>Eukaryota</taxon>
        <taxon>Fungi</taxon>
        <taxon>Dikarya</taxon>
        <taxon>Basidiomycota</taxon>
        <taxon>Agaricomycotina</taxon>
        <taxon>Agaricomycetes</taxon>
        <taxon>Agaricomycetidae</taxon>
        <taxon>Agaricales</taxon>
        <taxon>Tricholomatineae</taxon>
        <taxon>Lyophyllaceae</taxon>
        <taxon>Tricholomella</taxon>
    </lineage>
</organism>
<comment type="caution">
    <text evidence="2">The sequence shown here is derived from an EMBL/GenBank/DDBJ whole genome shotgun (WGS) entry which is preliminary data.</text>
</comment>
<dbReference type="AlphaFoldDB" id="A0A8H5H8N4"/>
<feature type="region of interest" description="Disordered" evidence="1">
    <location>
        <begin position="174"/>
        <end position="232"/>
    </location>
</feature>
<dbReference type="EMBL" id="JAACJP010000018">
    <property type="protein sequence ID" value="KAF5378737.1"/>
    <property type="molecule type" value="Genomic_DNA"/>
</dbReference>
<sequence length="232" mass="25951">MMYAHIRVRGAILSLGQPGTPIHVGIEYLSLMKWRHPIRRFSERARGNEMASMKRSTMPQHSPHAHATSGSGENVGLLFTGRDRESRESRADRLFSCGKDFENSGIHVEGAYAYFDRRVRKPIKVRRFAPSQRGGEVRRGEGVIVVAQEATADVQLVLVVGDEGLSLRVQKELKREQEHETGRQWDVGMPRSEKRAEPSIDCFKCSVSPRAVSQGGGGQQPELEQSQTDVET</sequence>
<evidence type="ECO:0000313" key="2">
    <source>
        <dbReference type="EMBL" id="KAF5378737.1"/>
    </source>
</evidence>
<dbReference type="Proteomes" id="UP000565441">
    <property type="component" value="Unassembled WGS sequence"/>
</dbReference>
<evidence type="ECO:0000256" key="1">
    <source>
        <dbReference type="SAM" id="MobiDB-lite"/>
    </source>
</evidence>
<name>A0A8H5H8N4_9AGAR</name>
<evidence type="ECO:0000313" key="3">
    <source>
        <dbReference type="Proteomes" id="UP000565441"/>
    </source>
</evidence>
<reference evidence="2 3" key="1">
    <citation type="journal article" date="2020" name="ISME J.">
        <title>Uncovering the hidden diversity of litter-decomposition mechanisms in mushroom-forming fungi.</title>
        <authorList>
            <person name="Floudas D."/>
            <person name="Bentzer J."/>
            <person name="Ahren D."/>
            <person name="Johansson T."/>
            <person name="Persson P."/>
            <person name="Tunlid A."/>
        </authorList>
    </citation>
    <scope>NUCLEOTIDE SEQUENCE [LARGE SCALE GENOMIC DNA]</scope>
    <source>
        <strain evidence="2 3">CBS 661.87</strain>
    </source>
</reference>
<feature type="compositionally biased region" description="Basic and acidic residues" evidence="1">
    <location>
        <begin position="174"/>
        <end position="183"/>
    </location>
</feature>
<accession>A0A8H5H8N4</accession>
<protein>
    <submittedName>
        <fullName evidence="2">Uncharacterized protein</fullName>
    </submittedName>
</protein>
<keyword evidence="3" id="KW-1185">Reference proteome</keyword>